<dbReference type="PROSITE" id="PS50068">
    <property type="entry name" value="LDLRA_2"/>
    <property type="match status" value="1"/>
</dbReference>
<keyword evidence="2 3" id="KW-1015">Disulfide bond</keyword>
<dbReference type="Gene3D" id="2.10.70.10">
    <property type="entry name" value="Complement Module, domain 1"/>
    <property type="match status" value="2"/>
</dbReference>
<evidence type="ECO:0000313" key="6">
    <source>
        <dbReference type="Proteomes" id="UP000275408"/>
    </source>
</evidence>
<dbReference type="Proteomes" id="UP000275408">
    <property type="component" value="Unassembled WGS sequence"/>
</dbReference>
<dbReference type="OrthoDB" id="5976811at2759"/>
<dbReference type="EMBL" id="RCHS01002416">
    <property type="protein sequence ID" value="RMX47529.1"/>
    <property type="molecule type" value="Genomic_DNA"/>
</dbReference>
<evidence type="ECO:0000259" key="4">
    <source>
        <dbReference type="Pfam" id="PF23283"/>
    </source>
</evidence>
<dbReference type="Pfam" id="PF00057">
    <property type="entry name" value="Ldl_recept_a"/>
    <property type="match status" value="1"/>
</dbReference>
<name>A0A3M6U1V7_POCDA</name>
<evidence type="ECO:0000256" key="1">
    <source>
        <dbReference type="ARBA" id="ARBA00022729"/>
    </source>
</evidence>
<dbReference type="AlphaFoldDB" id="A0A3M6U1V7"/>
<keyword evidence="6" id="KW-1185">Reference proteome</keyword>
<dbReference type="InterPro" id="IPR036055">
    <property type="entry name" value="LDL_receptor-like_sf"/>
</dbReference>
<dbReference type="Pfam" id="PF23283">
    <property type="entry name" value="D8C_UMOD"/>
    <property type="match status" value="2"/>
</dbReference>
<dbReference type="Gene3D" id="4.10.400.10">
    <property type="entry name" value="Low-density Lipoprotein Receptor"/>
    <property type="match status" value="1"/>
</dbReference>
<dbReference type="InterPro" id="IPR057774">
    <property type="entry name" value="D8C_UMOD/GP2/OIT3-like"/>
</dbReference>
<protein>
    <recommendedName>
        <fullName evidence="4">UMOD/GP2/OIT3-like D8C domain-containing protein</fullName>
    </recommendedName>
</protein>
<evidence type="ECO:0000256" key="2">
    <source>
        <dbReference type="ARBA" id="ARBA00023157"/>
    </source>
</evidence>
<organism evidence="5 6">
    <name type="scientific">Pocillopora damicornis</name>
    <name type="common">Cauliflower coral</name>
    <name type="synonym">Millepora damicornis</name>
    <dbReference type="NCBI Taxonomy" id="46731"/>
    <lineage>
        <taxon>Eukaryota</taxon>
        <taxon>Metazoa</taxon>
        <taxon>Cnidaria</taxon>
        <taxon>Anthozoa</taxon>
        <taxon>Hexacorallia</taxon>
        <taxon>Scleractinia</taxon>
        <taxon>Astrocoeniina</taxon>
        <taxon>Pocilloporidae</taxon>
        <taxon>Pocillopora</taxon>
    </lineage>
</organism>
<dbReference type="SUPFAM" id="SSF57424">
    <property type="entry name" value="LDL receptor-like module"/>
    <property type="match status" value="1"/>
</dbReference>
<comment type="caution">
    <text evidence="3">Lacks conserved residue(s) required for the propagation of feature annotation.</text>
</comment>
<proteinExistence type="predicted"/>
<sequence length="581" mass="65018">MVWHAKEYPLAQFKSMERAIECTNHTVLNEASRSKFFTNYIVSGSDTSLTGWFTFNGSAGTRMATTCVPADHCGTFVPGWLAGNHPSVDEGVVVRSVCLSKSRVCCMTSVSVLVRNCSSFFVYKLDMNSSFSFTFRVCGSGIDGNNDKLYVSTKQKIFISSISIICFDHFVRDECTNYSTLNERDRAADYFSYNTLKCDAYLPSGWYRLAGRAGTVMPTHCVPKMHCGTLSPGWLNGKHPTKWEGVVERMVCFTKDNDCCHWYSLVLMKNCSGFIVYKFGHFPTAVDSCSLRYCGAGETGCRDKEGNSYDVWQSWNPNPLFKCTCAPNLKVECKKTEYGCWDSHGNAFVDGYEWLSNNMTKCTCSYGKITCTKLSRPACTDEKGIVREHGTHWFSGFCFNCSCGDGLISCAKYRVTIKYGLFQVETIGRCKPCHQPNNDILPKGDETVAACQVFFQLMASNEVFGCSSGDFVRIEHVCNGVAECPDASDEAQCQNVICRDEEGQILILKDVWNVSDCLSCECTKGRLECQRTLQVIFPGKHLAYVPFTESCEQPGCNTMEFIKARRESCEGTRKVKELNLI</sequence>
<feature type="domain" description="UMOD/GP2/OIT3-like D8C" evidence="4">
    <location>
        <begin position="215"/>
        <end position="294"/>
    </location>
</feature>
<gene>
    <name evidence="5" type="ORF">pdam_00002101</name>
</gene>
<dbReference type="InterPro" id="IPR002172">
    <property type="entry name" value="LDrepeatLR_classA_rpt"/>
</dbReference>
<comment type="caution">
    <text evidence="5">The sequence shown here is derived from an EMBL/GenBank/DDBJ whole genome shotgun (WGS) entry which is preliminary data.</text>
</comment>
<feature type="disulfide bond" evidence="3">
    <location>
        <begin position="478"/>
        <end position="493"/>
    </location>
</feature>
<evidence type="ECO:0000256" key="3">
    <source>
        <dbReference type="PROSITE-ProRule" id="PRU00124"/>
    </source>
</evidence>
<evidence type="ECO:0000313" key="5">
    <source>
        <dbReference type="EMBL" id="RMX47529.1"/>
    </source>
</evidence>
<reference evidence="5 6" key="1">
    <citation type="journal article" date="2018" name="Sci. Rep.">
        <title>Comparative analysis of the Pocillopora damicornis genome highlights role of immune system in coral evolution.</title>
        <authorList>
            <person name="Cunning R."/>
            <person name="Bay R.A."/>
            <person name="Gillette P."/>
            <person name="Baker A.C."/>
            <person name="Traylor-Knowles N."/>
        </authorList>
    </citation>
    <scope>NUCLEOTIDE SEQUENCE [LARGE SCALE GENOMIC DNA]</scope>
    <source>
        <strain evidence="5">RSMAS</strain>
        <tissue evidence="5">Whole animal</tissue>
    </source>
</reference>
<feature type="domain" description="UMOD/GP2/OIT3-like D8C" evidence="4">
    <location>
        <begin position="59"/>
        <end position="125"/>
    </location>
</feature>
<dbReference type="PANTHER" id="PTHR36191:SF4">
    <property type="entry name" value="VWFD DOMAIN-CONTAINING PROTEIN"/>
    <property type="match status" value="1"/>
</dbReference>
<feature type="disulfide bond" evidence="3">
    <location>
        <begin position="466"/>
        <end position="484"/>
    </location>
</feature>
<keyword evidence="1" id="KW-0732">Signal</keyword>
<dbReference type="PANTHER" id="PTHR36191">
    <property type="entry name" value="ENDO/EXONUCLEASE/PHOSPHATASE DOMAIN-CONTAINING PROTEIN-RELATED"/>
    <property type="match status" value="1"/>
</dbReference>
<accession>A0A3M6U1V7</accession>